<gene>
    <name evidence="2" type="ORF">DFR46_2162</name>
</gene>
<reference evidence="2 3" key="1">
    <citation type="submission" date="2018-07" db="EMBL/GenBank/DDBJ databases">
        <title>Genomic Encyclopedia of Type Strains, Phase IV (KMG-IV): sequencing the most valuable type-strain genomes for metagenomic binning, comparative biology and taxonomic classification.</title>
        <authorList>
            <person name="Goeker M."/>
        </authorList>
    </citation>
    <scope>NUCLEOTIDE SEQUENCE [LARGE SCALE GENOMIC DNA]</scope>
    <source>
        <strain evidence="2 3">DSM 26725</strain>
    </source>
</reference>
<feature type="domain" description="DUF218" evidence="1">
    <location>
        <begin position="34"/>
        <end position="141"/>
    </location>
</feature>
<sequence length="176" mass="19433">MVRRILSLIVLVWALGFAVFVVGLPGPAAPQETDGIIVLTGGENRIDRGIALLEAGQAGRMLVSGVNRTVRPVELAEQTGAPERLFDCCIDLGQEAVDTRSNGQEAARWVRENRFTSVRLVTTDWHMPRARFELVRELDDGVSLLADAVPSDPSFMQLFLEYNKYLLRRVSAIVGL</sequence>
<dbReference type="EMBL" id="QRDP01000004">
    <property type="protein sequence ID" value="RED17124.1"/>
    <property type="molecule type" value="Genomic_DNA"/>
</dbReference>
<organism evidence="2 3">
    <name type="scientific">Parasphingopyxis lamellibrachiae</name>
    <dbReference type="NCBI Taxonomy" id="680125"/>
    <lineage>
        <taxon>Bacteria</taxon>
        <taxon>Pseudomonadati</taxon>
        <taxon>Pseudomonadota</taxon>
        <taxon>Alphaproteobacteria</taxon>
        <taxon>Sphingomonadales</taxon>
        <taxon>Sphingomonadaceae</taxon>
        <taxon>Parasphingopyxis</taxon>
    </lineage>
</organism>
<keyword evidence="3" id="KW-1185">Reference proteome</keyword>
<evidence type="ECO:0000259" key="1">
    <source>
        <dbReference type="Pfam" id="PF02698"/>
    </source>
</evidence>
<dbReference type="CDD" id="cd06259">
    <property type="entry name" value="YdcF-like"/>
    <property type="match status" value="1"/>
</dbReference>
<dbReference type="RefSeq" id="WP_116236434.1">
    <property type="nucleotide sequence ID" value="NZ_QRDP01000004.1"/>
</dbReference>
<evidence type="ECO:0000313" key="2">
    <source>
        <dbReference type="EMBL" id="RED17124.1"/>
    </source>
</evidence>
<dbReference type="OrthoDB" id="9812311at2"/>
<dbReference type="Pfam" id="PF02698">
    <property type="entry name" value="DUF218"/>
    <property type="match status" value="1"/>
</dbReference>
<comment type="caution">
    <text evidence="2">The sequence shown here is derived from an EMBL/GenBank/DDBJ whole genome shotgun (WGS) entry which is preliminary data.</text>
</comment>
<dbReference type="Proteomes" id="UP000256310">
    <property type="component" value="Unassembled WGS sequence"/>
</dbReference>
<name>A0A3D9FH56_9SPHN</name>
<dbReference type="AlphaFoldDB" id="A0A3D9FH56"/>
<protein>
    <submittedName>
        <fullName evidence="2">Uncharacterized SAM-binding protein YcdF (DUF218 family)</fullName>
    </submittedName>
</protein>
<dbReference type="InterPro" id="IPR003848">
    <property type="entry name" value="DUF218"/>
</dbReference>
<evidence type="ECO:0000313" key="3">
    <source>
        <dbReference type="Proteomes" id="UP000256310"/>
    </source>
</evidence>
<accession>A0A3D9FH56</accession>
<proteinExistence type="predicted"/>